<feature type="signal peptide" evidence="2">
    <location>
        <begin position="1"/>
        <end position="18"/>
    </location>
</feature>
<accession>A0A4U5M7N2</accession>
<dbReference type="Proteomes" id="UP000298663">
    <property type="component" value="Unassembled WGS sequence"/>
</dbReference>
<gene>
    <name evidence="3" type="ORF">L596_025402</name>
</gene>
<keyword evidence="4" id="KW-1185">Reference proteome</keyword>
<name>A0A4U5M7N2_STECR</name>
<reference evidence="3 4" key="2">
    <citation type="journal article" date="2019" name="G3 (Bethesda)">
        <title>Hybrid Assembly of the Genome of the Entomopathogenic Nematode Steinernema carpocapsae Identifies the X-Chromosome.</title>
        <authorList>
            <person name="Serra L."/>
            <person name="Macchietto M."/>
            <person name="Macias-Munoz A."/>
            <person name="McGill C.J."/>
            <person name="Rodriguez I.M."/>
            <person name="Rodriguez B."/>
            <person name="Murad R."/>
            <person name="Mortazavi A."/>
        </authorList>
    </citation>
    <scope>NUCLEOTIDE SEQUENCE [LARGE SCALE GENOMIC DNA]</scope>
    <source>
        <strain evidence="3 4">ALL</strain>
    </source>
</reference>
<evidence type="ECO:0000313" key="4">
    <source>
        <dbReference type="Proteomes" id="UP000298663"/>
    </source>
</evidence>
<organism evidence="3 4">
    <name type="scientific">Steinernema carpocapsae</name>
    <name type="common">Entomopathogenic nematode</name>
    <dbReference type="NCBI Taxonomy" id="34508"/>
    <lineage>
        <taxon>Eukaryota</taxon>
        <taxon>Metazoa</taxon>
        <taxon>Ecdysozoa</taxon>
        <taxon>Nematoda</taxon>
        <taxon>Chromadorea</taxon>
        <taxon>Rhabditida</taxon>
        <taxon>Tylenchina</taxon>
        <taxon>Panagrolaimomorpha</taxon>
        <taxon>Strongyloidoidea</taxon>
        <taxon>Steinernematidae</taxon>
        <taxon>Steinernema</taxon>
    </lineage>
</organism>
<feature type="region of interest" description="Disordered" evidence="1">
    <location>
        <begin position="128"/>
        <end position="169"/>
    </location>
</feature>
<sequence>MWLFRVSLVAVFCARIEGYYSVEGSINPNPPPLPWTPITSPGGPQGSLLPDSTLREISISLLKCLTTYLSGPPDSRMPMPPFPYYRPQPWGYGYPDPNNGLYGPVNGGGSYGGYSNWPYQPQNWLPWRPLIPKPKPQEEKESSTGSVVEVPIKEAVEGQPGELPFPKNH</sequence>
<dbReference type="AlphaFoldDB" id="A0A4U5M7N2"/>
<protein>
    <submittedName>
        <fullName evidence="3">Uncharacterized protein</fullName>
    </submittedName>
</protein>
<evidence type="ECO:0000256" key="1">
    <source>
        <dbReference type="SAM" id="MobiDB-lite"/>
    </source>
</evidence>
<evidence type="ECO:0000256" key="2">
    <source>
        <dbReference type="SAM" id="SignalP"/>
    </source>
</evidence>
<keyword evidence="2" id="KW-0732">Signal</keyword>
<evidence type="ECO:0000313" key="3">
    <source>
        <dbReference type="EMBL" id="TKR64931.1"/>
    </source>
</evidence>
<reference evidence="3 4" key="1">
    <citation type="journal article" date="2015" name="Genome Biol.">
        <title>Comparative genomics of Steinernema reveals deeply conserved gene regulatory networks.</title>
        <authorList>
            <person name="Dillman A.R."/>
            <person name="Macchietto M."/>
            <person name="Porter C.F."/>
            <person name="Rogers A."/>
            <person name="Williams B."/>
            <person name="Antoshechkin I."/>
            <person name="Lee M.M."/>
            <person name="Goodwin Z."/>
            <person name="Lu X."/>
            <person name="Lewis E.E."/>
            <person name="Goodrich-Blair H."/>
            <person name="Stock S.P."/>
            <person name="Adams B.J."/>
            <person name="Sternberg P.W."/>
            <person name="Mortazavi A."/>
        </authorList>
    </citation>
    <scope>NUCLEOTIDE SEQUENCE [LARGE SCALE GENOMIC DNA]</scope>
    <source>
        <strain evidence="3 4">ALL</strain>
    </source>
</reference>
<dbReference type="EMBL" id="AZBU02000009">
    <property type="protein sequence ID" value="TKR64931.1"/>
    <property type="molecule type" value="Genomic_DNA"/>
</dbReference>
<comment type="caution">
    <text evidence="3">The sequence shown here is derived from an EMBL/GenBank/DDBJ whole genome shotgun (WGS) entry which is preliminary data.</text>
</comment>
<proteinExistence type="predicted"/>
<feature type="chain" id="PRO_5020345804" evidence="2">
    <location>
        <begin position="19"/>
        <end position="169"/>
    </location>
</feature>
<dbReference type="OrthoDB" id="10521941at2759"/>